<protein>
    <submittedName>
        <fullName evidence="5">Sulfhydryl oxidase 1-like</fullName>
    </submittedName>
</protein>
<keyword evidence="4" id="KW-1185">Reference proteome</keyword>
<dbReference type="SUPFAM" id="SSF52833">
    <property type="entry name" value="Thioredoxin-like"/>
    <property type="match status" value="1"/>
</dbReference>
<comment type="catalytic activity">
    <reaction evidence="1">
        <text>2 R'C(R)SH + O2 = R'C(R)S-S(R)CR' + H2O2</text>
        <dbReference type="Rhea" id="RHEA:17357"/>
        <dbReference type="ChEBI" id="CHEBI:15379"/>
        <dbReference type="ChEBI" id="CHEBI:16240"/>
        <dbReference type="ChEBI" id="CHEBI:16520"/>
        <dbReference type="ChEBI" id="CHEBI:17412"/>
        <dbReference type="EC" id="1.8.3.2"/>
    </reaction>
</comment>
<dbReference type="GO" id="GO:0005615">
    <property type="term" value="C:extracellular space"/>
    <property type="evidence" value="ECO:0007669"/>
    <property type="project" value="TreeGrafter"/>
</dbReference>
<accession>A0A9Y4KHQ5</accession>
<feature type="chain" id="PRO_5041424729" evidence="2">
    <location>
        <begin position="42"/>
        <end position="373"/>
    </location>
</feature>
<sequence length="373" mass="42120">MARRRGRATSRSTEHTSPGKVAESAVWLSLWLLLVPSAAEAGLYTASDQILVLSPANVESALINSTAAMVVEFYASWCGHCIAFSPVYKSLARDIKEWKPAVNLAAVDCASEENRKVCTSYKIRGYPTIKFFHAYSAADSTGLSFKDFSRDVRSLRHKIIDKMETHHEPWPPACPPLEPTSQAEIDIFFENNNVQHLALIFEDAKSYIGREVTLDLLQFENIAVRRVLNTEAGLVSKLGVTEFPSCYLYYPGGNFSRLSVNIEARTFYSYALQRLPGVVRSGRPPSFATFFRINTTEEPWRPFNKSRVYMADLESTLHYALRVELAAHPVIRGEALTSLKKFVSVLTKVETRKHFLHTIRKTLVEHRERKASL</sequence>
<dbReference type="RefSeq" id="XP_008293643.1">
    <property type="nucleotide sequence ID" value="XM_008295421.1"/>
</dbReference>
<feature type="domain" description="Thioredoxin" evidence="3">
    <location>
        <begin position="32"/>
        <end position="165"/>
    </location>
</feature>
<feature type="signal peptide" evidence="2">
    <location>
        <begin position="1"/>
        <end position="41"/>
    </location>
</feature>
<dbReference type="InterPro" id="IPR040986">
    <property type="entry name" value="QSOX_FAD-bd_dom"/>
</dbReference>
<dbReference type="GO" id="GO:0003756">
    <property type="term" value="F:protein disulfide isomerase activity"/>
    <property type="evidence" value="ECO:0007669"/>
    <property type="project" value="TreeGrafter"/>
</dbReference>
<gene>
    <name evidence="5" type="primary">LOC103367402</name>
</gene>
<dbReference type="CDD" id="cd02992">
    <property type="entry name" value="PDI_a_QSOX"/>
    <property type="match status" value="1"/>
</dbReference>
<dbReference type="GO" id="GO:0016971">
    <property type="term" value="F:flavin-dependent sulfhydryl oxidase activity"/>
    <property type="evidence" value="ECO:0007669"/>
    <property type="project" value="InterPro"/>
</dbReference>
<dbReference type="PANTHER" id="PTHR22897:SF6">
    <property type="entry name" value="SULFHYDRYL OXIDASE 1"/>
    <property type="match status" value="1"/>
</dbReference>
<evidence type="ECO:0000259" key="3">
    <source>
        <dbReference type="PROSITE" id="PS51352"/>
    </source>
</evidence>
<name>A0A9Y4KHQ5_9TELE</name>
<dbReference type="PRINTS" id="PR00421">
    <property type="entry name" value="THIOREDOXIN"/>
</dbReference>
<dbReference type="AlphaFoldDB" id="A0A9Y4KHQ5"/>
<dbReference type="InterPro" id="IPR036249">
    <property type="entry name" value="Thioredoxin-like_sf"/>
</dbReference>
<dbReference type="Gene3D" id="1.20.120.1960">
    <property type="entry name" value="QSOX sulfhydryl oxidase domain"/>
    <property type="match status" value="1"/>
</dbReference>
<dbReference type="PROSITE" id="PS51352">
    <property type="entry name" value="THIOREDOXIN_2"/>
    <property type="match status" value="1"/>
</dbReference>
<dbReference type="InterPro" id="IPR013766">
    <property type="entry name" value="Thioredoxin_domain"/>
</dbReference>
<evidence type="ECO:0000256" key="1">
    <source>
        <dbReference type="ARBA" id="ARBA00048864"/>
    </source>
</evidence>
<dbReference type="PANTHER" id="PTHR22897">
    <property type="entry name" value="QUIESCIN Q6-RELATED SULFHYDRYL OXIDASE"/>
    <property type="match status" value="1"/>
</dbReference>
<dbReference type="GO" id="GO:0000139">
    <property type="term" value="C:Golgi membrane"/>
    <property type="evidence" value="ECO:0007669"/>
    <property type="project" value="TreeGrafter"/>
</dbReference>
<dbReference type="InterPro" id="IPR039798">
    <property type="entry name" value="Sulfhydryl_oxidase"/>
</dbReference>
<dbReference type="Pfam" id="PF00085">
    <property type="entry name" value="Thioredoxin"/>
    <property type="match status" value="1"/>
</dbReference>
<dbReference type="InterPro" id="IPR042568">
    <property type="entry name" value="QSOX_FAD-bd_sf"/>
</dbReference>
<dbReference type="GO" id="GO:0006457">
    <property type="term" value="P:protein folding"/>
    <property type="evidence" value="ECO:0007669"/>
    <property type="project" value="TreeGrafter"/>
</dbReference>
<reference evidence="5" key="1">
    <citation type="submission" date="2025-08" db="UniProtKB">
        <authorList>
            <consortium name="RefSeq"/>
        </authorList>
    </citation>
    <scope>IDENTIFICATION</scope>
</reference>
<dbReference type="Pfam" id="PF18108">
    <property type="entry name" value="QSOX_Trx1"/>
    <property type="match status" value="1"/>
</dbReference>
<evidence type="ECO:0000313" key="4">
    <source>
        <dbReference type="Proteomes" id="UP000694891"/>
    </source>
</evidence>
<dbReference type="GeneID" id="103367402"/>
<organism evidence="4 5">
    <name type="scientific">Stegastes partitus</name>
    <name type="common">bicolor damselfish</name>
    <dbReference type="NCBI Taxonomy" id="144197"/>
    <lineage>
        <taxon>Eukaryota</taxon>
        <taxon>Metazoa</taxon>
        <taxon>Chordata</taxon>
        <taxon>Craniata</taxon>
        <taxon>Vertebrata</taxon>
        <taxon>Euteleostomi</taxon>
        <taxon>Actinopterygii</taxon>
        <taxon>Neopterygii</taxon>
        <taxon>Teleostei</taxon>
        <taxon>Neoteleostei</taxon>
        <taxon>Acanthomorphata</taxon>
        <taxon>Ovalentaria</taxon>
        <taxon>Pomacentridae</taxon>
        <taxon>Stegastes</taxon>
    </lineage>
</organism>
<dbReference type="Proteomes" id="UP000694891">
    <property type="component" value="Unplaced"/>
</dbReference>
<dbReference type="FunFam" id="3.40.30.10:FF:000073">
    <property type="entry name" value="Sulfhydryl oxidase"/>
    <property type="match status" value="1"/>
</dbReference>
<dbReference type="InterPro" id="IPR041269">
    <property type="entry name" value="QSOX_Trx1"/>
</dbReference>
<dbReference type="Pfam" id="PF18371">
    <property type="entry name" value="FAD_SOX"/>
    <property type="match status" value="1"/>
</dbReference>
<evidence type="ECO:0000313" key="5">
    <source>
        <dbReference type="RefSeq" id="XP_008293643.1"/>
    </source>
</evidence>
<evidence type="ECO:0000256" key="2">
    <source>
        <dbReference type="SAM" id="SignalP"/>
    </source>
</evidence>
<keyword evidence="2" id="KW-0732">Signal</keyword>
<dbReference type="Gene3D" id="3.40.30.10">
    <property type="entry name" value="Glutaredoxin"/>
    <property type="match status" value="2"/>
</dbReference>
<proteinExistence type="predicted"/>
<dbReference type="FunFam" id="3.40.30.10:FF:000080">
    <property type="entry name" value="Sulfhydryl oxidase"/>
    <property type="match status" value="1"/>
</dbReference>